<sequence>VAAVTIAVSAVCNGSWKRYHPEPYHTSILTGAGWVKELCDGHSDRIKENLGLRRHVFFQLVKVLQQEGGLKPRRHVDIDEIVATFLYQ</sequence>
<evidence type="ECO:0000259" key="1">
    <source>
        <dbReference type="Pfam" id="PF26138"/>
    </source>
</evidence>
<dbReference type="InterPro" id="IPR058353">
    <property type="entry name" value="DUF8040"/>
</dbReference>
<organism evidence="2 3">
    <name type="scientific">Dendrothele bispora (strain CBS 962.96)</name>
    <dbReference type="NCBI Taxonomy" id="1314807"/>
    <lineage>
        <taxon>Eukaryota</taxon>
        <taxon>Fungi</taxon>
        <taxon>Dikarya</taxon>
        <taxon>Basidiomycota</taxon>
        <taxon>Agaricomycotina</taxon>
        <taxon>Agaricomycetes</taxon>
        <taxon>Agaricomycetidae</taxon>
        <taxon>Agaricales</taxon>
        <taxon>Agaricales incertae sedis</taxon>
        <taxon>Dendrothele</taxon>
    </lineage>
</organism>
<protein>
    <recommendedName>
        <fullName evidence="1">DUF8040 domain-containing protein</fullName>
    </recommendedName>
</protein>
<dbReference type="EMBL" id="ML181405">
    <property type="protein sequence ID" value="THU75893.1"/>
    <property type="molecule type" value="Genomic_DNA"/>
</dbReference>
<dbReference type="OrthoDB" id="2430314at2759"/>
<evidence type="ECO:0000313" key="3">
    <source>
        <dbReference type="Proteomes" id="UP000297245"/>
    </source>
</evidence>
<dbReference type="Proteomes" id="UP000297245">
    <property type="component" value="Unassembled WGS sequence"/>
</dbReference>
<name>A0A4S8KKC1_DENBC</name>
<gene>
    <name evidence="2" type="ORF">K435DRAFT_621691</name>
</gene>
<dbReference type="Pfam" id="PF26138">
    <property type="entry name" value="DUF8040"/>
    <property type="match status" value="1"/>
</dbReference>
<dbReference type="AlphaFoldDB" id="A0A4S8KKC1"/>
<evidence type="ECO:0000313" key="2">
    <source>
        <dbReference type="EMBL" id="THU75893.1"/>
    </source>
</evidence>
<feature type="non-terminal residue" evidence="2">
    <location>
        <position position="88"/>
    </location>
</feature>
<feature type="domain" description="DUF8040" evidence="1">
    <location>
        <begin position="26"/>
        <end position="87"/>
    </location>
</feature>
<proteinExistence type="predicted"/>
<feature type="non-terminal residue" evidence="2">
    <location>
        <position position="1"/>
    </location>
</feature>
<keyword evidence="3" id="KW-1185">Reference proteome</keyword>
<reference evidence="2 3" key="1">
    <citation type="journal article" date="2019" name="Nat. Ecol. Evol.">
        <title>Megaphylogeny resolves global patterns of mushroom evolution.</title>
        <authorList>
            <person name="Varga T."/>
            <person name="Krizsan K."/>
            <person name="Foldi C."/>
            <person name="Dima B."/>
            <person name="Sanchez-Garcia M."/>
            <person name="Sanchez-Ramirez S."/>
            <person name="Szollosi G.J."/>
            <person name="Szarkandi J.G."/>
            <person name="Papp V."/>
            <person name="Albert L."/>
            <person name="Andreopoulos W."/>
            <person name="Angelini C."/>
            <person name="Antonin V."/>
            <person name="Barry K.W."/>
            <person name="Bougher N.L."/>
            <person name="Buchanan P."/>
            <person name="Buyck B."/>
            <person name="Bense V."/>
            <person name="Catcheside P."/>
            <person name="Chovatia M."/>
            <person name="Cooper J."/>
            <person name="Damon W."/>
            <person name="Desjardin D."/>
            <person name="Finy P."/>
            <person name="Geml J."/>
            <person name="Haridas S."/>
            <person name="Hughes K."/>
            <person name="Justo A."/>
            <person name="Karasinski D."/>
            <person name="Kautmanova I."/>
            <person name="Kiss B."/>
            <person name="Kocsube S."/>
            <person name="Kotiranta H."/>
            <person name="LaButti K.M."/>
            <person name="Lechner B.E."/>
            <person name="Liimatainen K."/>
            <person name="Lipzen A."/>
            <person name="Lukacs Z."/>
            <person name="Mihaltcheva S."/>
            <person name="Morgado L.N."/>
            <person name="Niskanen T."/>
            <person name="Noordeloos M.E."/>
            <person name="Ohm R.A."/>
            <person name="Ortiz-Santana B."/>
            <person name="Ovrebo C."/>
            <person name="Racz N."/>
            <person name="Riley R."/>
            <person name="Savchenko A."/>
            <person name="Shiryaev A."/>
            <person name="Soop K."/>
            <person name="Spirin V."/>
            <person name="Szebenyi C."/>
            <person name="Tomsovsky M."/>
            <person name="Tulloss R.E."/>
            <person name="Uehling J."/>
            <person name="Grigoriev I.V."/>
            <person name="Vagvolgyi C."/>
            <person name="Papp T."/>
            <person name="Martin F.M."/>
            <person name="Miettinen O."/>
            <person name="Hibbett D.S."/>
            <person name="Nagy L.G."/>
        </authorList>
    </citation>
    <scope>NUCLEOTIDE SEQUENCE [LARGE SCALE GENOMIC DNA]</scope>
    <source>
        <strain evidence="2 3">CBS 962.96</strain>
    </source>
</reference>
<accession>A0A4S8KKC1</accession>